<dbReference type="AlphaFoldDB" id="A0A9J5X116"/>
<protein>
    <submittedName>
        <fullName evidence="1">Uncharacterized protein</fullName>
    </submittedName>
</protein>
<accession>A0A9J5X116</accession>
<dbReference type="Proteomes" id="UP000824120">
    <property type="component" value="Chromosome 10"/>
</dbReference>
<reference evidence="1 2" key="1">
    <citation type="submission" date="2020-09" db="EMBL/GenBank/DDBJ databases">
        <title>De no assembly of potato wild relative species, Solanum commersonii.</title>
        <authorList>
            <person name="Cho K."/>
        </authorList>
    </citation>
    <scope>NUCLEOTIDE SEQUENCE [LARGE SCALE GENOMIC DNA]</scope>
    <source>
        <strain evidence="1">LZ3.2</strain>
        <tissue evidence="1">Leaf</tissue>
    </source>
</reference>
<comment type="caution">
    <text evidence="1">The sequence shown here is derived from an EMBL/GenBank/DDBJ whole genome shotgun (WGS) entry which is preliminary data.</text>
</comment>
<gene>
    <name evidence="1" type="ORF">H5410_051553</name>
</gene>
<keyword evidence="2" id="KW-1185">Reference proteome</keyword>
<organism evidence="1 2">
    <name type="scientific">Solanum commersonii</name>
    <name type="common">Commerson's wild potato</name>
    <name type="synonym">Commerson's nightshade</name>
    <dbReference type="NCBI Taxonomy" id="4109"/>
    <lineage>
        <taxon>Eukaryota</taxon>
        <taxon>Viridiplantae</taxon>
        <taxon>Streptophyta</taxon>
        <taxon>Embryophyta</taxon>
        <taxon>Tracheophyta</taxon>
        <taxon>Spermatophyta</taxon>
        <taxon>Magnoliopsida</taxon>
        <taxon>eudicotyledons</taxon>
        <taxon>Gunneridae</taxon>
        <taxon>Pentapetalae</taxon>
        <taxon>asterids</taxon>
        <taxon>lamiids</taxon>
        <taxon>Solanales</taxon>
        <taxon>Solanaceae</taxon>
        <taxon>Solanoideae</taxon>
        <taxon>Solaneae</taxon>
        <taxon>Solanum</taxon>
    </lineage>
</organism>
<evidence type="ECO:0000313" key="1">
    <source>
        <dbReference type="EMBL" id="KAG5580926.1"/>
    </source>
</evidence>
<name>A0A9J5X116_SOLCO</name>
<dbReference type="EMBL" id="JACXVP010000010">
    <property type="protein sequence ID" value="KAG5580926.1"/>
    <property type="molecule type" value="Genomic_DNA"/>
</dbReference>
<evidence type="ECO:0000313" key="2">
    <source>
        <dbReference type="Proteomes" id="UP000824120"/>
    </source>
</evidence>
<proteinExistence type="predicted"/>
<sequence>MELSVCHQIVLRSSTISCNDSKCERLKAKLEGNEIDQTTDRQMYQRSRLTSPKGPSQHIFKHYKYLYLEFKAKYGNYLARRNKAAEKNEEMKA</sequence>